<dbReference type="Gene3D" id="3.90.550.50">
    <property type="match status" value="1"/>
</dbReference>
<comment type="caution">
    <text evidence="3">The sequence shown here is derived from an EMBL/GenBank/DDBJ whole genome shotgun (WGS) entry which is preliminary data.</text>
</comment>
<keyword evidence="2" id="KW-0812">Transmembrane</keyword>
<feature type="compositionally biased region" description="Basic and acidic residues" evidence="1">
    <location>
        <begin position="46"/>
        <end position="70"/>
    </location>
</feature>
<keyword evidence="2" id="KW-0472">Membrane</keyword>
<dbReference type="Proteomes" id="UP001583177">
    <property type="component" value="Unassembled WGS sequence"/>
</dbReference>
<dbReference type="PANTHER" id="PTHR10811">
    <property type="entry name" value="FRINGE-RELATED"/>
    <property type="match status" value="1"/>
</dbReference>
<reference evidence="3 4" key="1">
    <citation type="journal article" date="2024" name="IMA Fungus">
        <title>IMA Genome - F19 : A genome assembly and annotation guide to empower mycologists, including annotated draft genome sequences of Ceratocystis pirilliformis, Diaporthe australafricana, Fusarium ophioides, Paecilomyces lecythidis, and Sporothrix stenoceras.</title>
        <authorList>
            <person name="Aylward J."/>
            <person name="Wilson A.M."/>
            <person name="Visagie C.M."/>
            <person name="Spraker J."/>
            <person name="Barnes I."/>
            <person name="Buitendag C."/>
            <person name="Ceriani C."/>
            <person name="Del Mar Angel L."/>
            <person name="du Plessis D."/>
            <person name="Fuchs T."/>
            <person name="Gasser K."/>
            <person name="Kramer D."/>
            <person name="Li W."/>
            <person name="Munsamy K."/>
            <person name="Piso A."/>
            <person name="Price J.L."/>
            <person name="Sonnekus B."/>
            <person name="Thomas C."/>
            <person name="van der Nest A."/>
            <person name="van Dijk A."/>
            <person name="van Heerden A."/>
            <person name="van Vuuren N."/>
            <person name="Yilmaz N."/>
            <person name="Duong T.A."/>
            <person name="van der Merwe N.A."/>
            <person name="Wingfield M.J."/>
            <person name="Wingfield B.D."/>
        </authorList>
    </citation>
    <scope>NUCLEOTIDE SEQUENCE [LARGE SCALE GENOMIC DNA]</scope>
    <source>
        <strain evidence="3 4">CMW 18300</strain>
    </source>
</reference>
<evidence type="ECO:0000256" key="2">
    <source>
        <dbReference type="SAM" id="Phobius"/>
    </source>
</evidence>
<sequence length="579" mass="63425">MAAGLPRGPFGRFVLVAATLVFFFSFAHYIGVVPDSVRLTTSTPEKPNEIPVEQKTKKPEHEPEPEHGKPPLDFSSSPQCIPELDHLKKLGLTGNIKFTRRCIKPVFSTSAPQSSPADPNAGGVDRDVVANITQPLLASSPVAVNLLSCDSIADDYIPCEPLKLAVPDPYPERAGQYDHLLFAVATSSSRLADAKAHFAHWMADSGSPLIALITDRPDDEAGQTQEALELEQAATTWPALVDDFAASGIHLLPVRPHSPDHSVPQSHMMVILDMLAHVRARRMAAAEYADEGVEAPTQNHADGTHWLAILDDDTFLPAVEPLSAALAAYDHAAPAYLGDLSESFAATRFGMAAFGGAGIFLSVPLAEELEPHLEGCLSGRGGDMQLMECVHDHTHARLERVKGLQQQDMHGNMDGFFESGWRFLTLHHWKSWYEKPVLDLARVALICGGCFLQRWRFPDFDSVPRNGTEDGAGDSEDGLDVSKAEVVFTNGYSISRYPNGAPRLDQMEGTWEGAETKDYRWSLGPIRPKLDKEDKMTWNLVETVTDEKTGGMTQIYVFKDDAGKDPVDEVIELVWDPSS</sequence>
<evidence type="ECO:0000313" key="3">
    <source>
        <dbReference type="EMBL" id="KAL1860261.1"/>
    </source>
</evidence>
<protein>
    <recommendedName>
        <fullName evidence="5">Glycosyltransferase family 31 protein</fullName>
    </recommendedName>
</protein>
<organism evidence="3 4">
    <name type="scientific">Diaporthe australafricana</name>
    <dbReference type="NCBI Taxonomy" id="127596"/>
    <lineage>
        <taxon>Eukaryota</taxon>
        <taxon>Fungi</taxon>
        <taxon>Dikarya</taxon>
        <taxon>Ascomycota</taxon>
        <taxon>Pezizomycotina</taxon>
        <taxon>Sordariomycetes</taxon>
        <taxon>Sordariomycetidae</taxon>
        <taxon>Diaporthales</taxon>
        <taxon>Diaporthaceae</taxon>
        <taxon>Diaporthe</taxon>
    </lineage>
</organism>
<gene>
    <name evidence="3" type="ORF">Daus18300_009315</name>
</gene>
<evidence type="ECO:0000313" key="4">
    <source>
        <dbReference type="Proteomes" id="UP001583177"/>
    </source>
</evidence>
<name>A0ABR3WEU5_9PEZI</name>
<evidence type="ECO:0008006" key="5">
    <source>
        <dbReference type="Google" id="ProtNLM"/>
    </source>
</evidence>
<evidence type="ECO:0000256" key="1">
    <source>
        <dbReference type="SAM" id="MobiDB-lite"/>
    </source>
</evidence>
<keyword evidence="2" id="KW-1133">Transmembrane helix</keyword>
<keyword evidence="4" id="KW-1185">Reference proteome</keyword>
<dbReference type="Pfam" id="PF04646">
    <property type="entry name" value="DUF604"/>
    <property type="match status" value="1"/>
</dbReference>
<proteinExistence type="predicted"/>
<dbReference type="EMBL" id="JAWRVE010000094">
    <property type="protein sequence ID" value="KAL1860261.1"/>
    <property type="molecule type" value="Genomic_DNA"/>
</dbReference>
<feature type="transmembrane region" description="Helical" evidence="2">
    <location>
        <begin position="12"/>
        <end position="31"/>
    </location>
</feature>
<feature type="region of interest" description="Disordered" evidence="1">
    <location>
        <begin position="40"/>
        <end position="75"/>
    </location>
</feature>
<accession>A0ABR3WEU5</accession>
<dbReference type="InterPro" id="IPR006740">
    <property type="entry name" value="DUF604"/>
</dbReference>